<evidence type="ECO:0000256" key="4">
    <source>
        <dbReference type="ARBA" id="ARBA00023136"/>
    </source>
</evidence>
<reference evidence="6 7" key="1">
    <citation type="submission" date="2018-07" db="EMBL/GenBank/DDBJ databases">
        <title>Genomic Encyclopedia of Type Strains, Phase IV (KMG-IV): sequencing the most valuable type-strain genomes for metagenomic binning, comparative biology and taxonomic classification.</title>
        <authorList>
            <person name="Goeker M."/>
        </authorList>
    </citation>
    <scope>NUCLEOTIDE SEQUENCE [LARGE SCALE GENOMIC DNA]</scope>
    <source>
        <strain evidence="6 7">DSM 16500</strain>
    </source>
</reference>
<evidence type="ECO:0000256" key="2">
    <source>
        <dbReference type="ARBA" id="ARBA00022692"/>
    </source>
</evidence>
<dbReference type="GO" id="GO:0030026">
    <property type="term" value="P:intracellular manganese ion homeostasis"/>
    <property type="evidence" value="ECO:0007669"/>
    <property type="project" value="InterPro"/>
</dbReference>
<feature type="transmembrane region" description="Helical" evidence="5">
    <location>
        <begin position="310"/>
        <end position="332"/>
    </location>
</feature>
<name>A0A370GJ03_9COXI</name>
<keyword evidence="3 5" id="KW-1133">Transmembrane helix</keyword>
<proteinExistence type="predicted"/>
<dbReference type="InterPro" id="IPR008217">
    <property type="entry name" value="Ccc1_fam"/>
</dbReference>
<keyword evidence="7" id="KW-1185">Reference proteome</keyword>
<dbReference type="Pfam" id="PF01988">
    <property type="entry name" value="VIT1"/>
    <property type="match status" value="1"/>
</dbReference>
<feature type="transmembrane region" description="Helical" evidence="5">
    <location>
        <begin position="277"/>
        <end position="298"/>
    </location>
</feature>
<evidence type="ECO:0000256" key="5">
    <source>
        <dbReference type="SAM" id="Phobius"/>
    </source>
</evidence>
<gene>
    <name evidence="6" type="ORF">C8D86_11052</name>
</gene>
<comment type="subcellular location">
    <subcellularLocation>
        <location evidence="1">Endomembrane system</location>
        <topology evidence="1">Multi-pass membrane protein</topology>
    </subcellularLocation>
</comment>
<dbReference type="PANTHER" id="PTHR31851">
    <property type="entry name" value="FE(2+)/MN(2+) TRANSPORTER PCL1"/>
    <property type="match status" value="1"/>
</dbReference>
<organism evidence="6 7">
    <name type="scientific">Aquicella lusitana</name>
    <dbReference type="NCBI Taxonomy" id="254246"/>
    <lineage>
        <taxon>Bacteria</taxon>
        <taxon>Pseudomonadati</taxon>
        <taxon>Pseudomonadota</taxon>
        <taxon>Gammaproteobacteria</taxon>
        <taxon>Legionellales</taxon>
        <taxon>Coxiellaceae</taxon>
        <taxon>Aquicella</taxon>
    </lineage>
</organism>
<protein>
    <submittedName>
        <fullName evidence="6">Putative membrane protein (TIGR00267 family)</fullName>
    </submittedName>
</protein>
<dbReference type="AlphaFoldDB" id="A0A370GJ03"/>
<evidence type="ECO:0000256" key="3">
    <source>
        <dbReference type="ARBA" id="ARBA00022989"/>
    </source>
</evidence>
<dbReference type="GO" id="GO:0005384">
    <property type="term" value="F:manganese ion transmembrane transporter activity"/>
    <property type="evidence" value="ECO:0007669"/>
    <property type="project" value="InterPro"/>
</dbReference>
<dbReference type="GO" id="GO:0012505">
    <property type="term" value="C:endomembrane system"/>
    <property type="evidence" value="ECO:0007669"/>
    <property type="project" value="UniProtKB-SubCell"/>
</dbReference>
<evidence type="ECO:0000313" key="7">
    <source>
        <dbReference type="Proteomes" id="UP000254720"/>
    </source>
</evidence>
<dbReference type="EMBL" id="QQAX01000010">
    <property type="protein sequence ID" value="RDI43782.1"/>
    <property type="molecule type" value="Genomic_DNA"/>
</dbReference>
<feature type="transmembrane region" description="Helical" evidence="5">
    <location>
        <begin position="146"/>
        <end position="164"/>
    </location>
</feature>
<dbReference type="OrthoDB" id="9789677at2"/>
<dbReference type="Proteomes" id="UP000254720">
    <property type="component" value="Unassembled WGS sequence"/>
</dbReference>
<sequence length="333" mass="36453">MQLYDNWREEKRSAYLYAVMAENEKNILHQKLFSDLKTAAESQADVWKKKIEDNGLQPPGIYVPDLRTRLVARLIKWVGAENLHHILAAMKIRGMSVFTQYHAEHRHTGLNAASNLRAAVFGINDGLISNMSLILGIAGANANQHVIILAGVAGLLAGACSMGAGEYISVRSQREVFEYQIAIEKQELEEYPEEEMEELSLIYQARGVPREAADKLAQIMIDNPETGLNTLAREELGLNPEELVSPIGAMLASFFSFAVGAFIPLLPFLLGSNLPSLYMSMGLTSAALFVIGATLSLFNNKNPVLQGLRMLVIGFLAGGLTFVIGKGLGIAMY</sequence>
<dbReference type="RefSeq" id="WP_114834339.1">
    <property type="nucleotide sequence ID" value="NZ_LR699115.1"/>
</dbReference>
<evidence type="ECO:0000313" key="6">
    <source>
        <dbReference type="EMBL" id="RDI43782.1"/>
    </source>
</evidence>
<keyword evidence="2 5" id="KW-0812">Transmembrane</keyword>
<evidence type="ECO:0000256" key="1">
    <source>
        <dbReference type="ARBA" id="ARBA00004127"/>
    </source>
</evidence>
<accession>A0A370GJ03</accession>
<feature type="transmembrane region" description="Helical" evidence="5">
    <location>
        <begin position="243"/>
        <end position="265"/>
    </location>
</feature>
<comment type="caution">
    <text evidence="6">The sequence shown here is derived from an EMBL/GenBank/DDBJ whole genome shotgun (WGS) entry which is preliminary data.</text>
</comment>
<keyword evidence="4 5" id="KW-0472">Membrane</keyword>